<sequence>MAESNTSVSCSSDNFYSELLSPSELFAARSRSHKIPARGQKEFLPDGSARQRERLQQSLEEHWSLISEERVERLGALVKGEWIPSKNVVVLKSPAGKFWQTMGFSEHGKQLLLPEEALYLMECGSVQVFLHDLPLSIQEGYEMFLSKDTVNLQQYQVRHAAERRECRGALPLRLVPHKAAVSSLKVFSHLKRLGYVVSRFDRSTVPSHYERQLNLPPERDGHGRQLKRKRSRSPSSQLPDGQGGVAGESLEMRGGETKSQRANPEDGAAGLSEPEAERMVEDVPVPSGVPERRWWVEGGADLPQSPTRPRHRGWVWETITLPDLGAHRCQPALAAPDPSLLPGRLSVGVCAMEPWLRRLNLRPERLSRRERERERSRYRRDVNDDREVRHCRSWAEYHELRRRRRNRHGRRNRPEHLWEGKVTPLLQPGQHTTAGDVLDKIGVVGASRLLDGAAGLEDSEGWKISFDVFQPDTVAEFKKSSPGKPYSRLCVCSFEGPVPDLRVLKQLAFQSGDVPVTFAVVDHGDISFYCFKDFQLPTDTSH</sequence>
<dbReference type="InterPro" id="IPR024337">
    <property type="entry name" value="tRNA_splic_suSen54"/>
</dbReference>
<reference evidence="5" key="1">
    <citation type="submission" date="2025-08" db="UniProtKB">
        <authorList>
            <consortium name="Ensembl"/>
        </authorList>
    </citation>
    <scope>IDENTIFICATION</scope>
</reference>
<evidence type="ECO:0000259" key="4">
    <source>
        <dbReference type="Pfam" id="PF12928"/>
    </source>
</evidence>
<comment type="similarity">
    <text evidence="1">Belongs to the SEN54 family.</text>
</comment>
<dbReference type="Pfam" id="PF12928">
    <property type="entry name" value="tRNA_int_end_N2"/>
    <property type="match status" value="1"/>
</dbReference>
<dbReference type="Ensembl" id="ENSPKIT00000030977.1">
    <property type="protein sequence ID" value="ENSPKIP00000006940.1"/>
    <property type="gene ID" value="ENSPKIG00000023018.1"/>
</dbReference>
<keyword evidence="6" id="KW-1185">Reference proteome</keyword>
<dbReference type="GO" id="GO:0000214">
    <property type="term" value="C:tRNA-intron endonuclease complex"/>
    <property type="evidence" value="ECO:0007669"/>
    <property type="project" value="TreeGrafter"/>
</dbReference>
<dbReference type="PANTHER" id="PTHR21027">
    <property type="entry name" value="TRNA-SPLICING ENDONUCLEASE SUBUNIT SEN54"/>
    <property type="match status" value="1"/>
</dbReference>
<reference evidence="5" key="2">
    <citation type="submission" date="2025-09" db="UniProtKB">
        <authorList>
            <consortium name="Ensembl"/>
        </authorList>
    </citation>
    <scope>IDENTIFICATION</scope>
</reference>
<dbReference type="InterPro" id="IPR024336">
    <property type="entry name" value="tRNA_splic_suSen54_N"/>
</dbReference>
<dbReference type="KEGG" id="pki:111856734"/>
<feature type="compositionally biased region" description="Basic and acidic residues" evidence="3">
    <location>
        <begin position="250"/>
        <end position="259"/>
    </location>
</feature>
<accession>A0A3B3QMY9</accession>
<dbReference type="CTD" id="283989"/>
<evidence type="ECO:0000313" key="6">
    <source>
        <dbReference type="Proteomes" id="UP000261540"/>
    </source>
</evidence>
<dbReference type="Proteomes" id="UP000261540">
    <property type="component" value="Unplaced"/>
</dbReference>
<dbReference type="GeneTree" id="ENSGT00390000004214"/>
<dbReference type="AlphaFoldDB" id="A0A3B3QMY9"/>
<protein>
    <submittedName>
        <fullName evidence="5">TSEN54 tRNA splicing endonuclease subunit</fullName>
    </submittedName>
</protein>
<evidence type="ECO:0000256" key="1">
    <source>
        <dbReference type="ARBA" id="ARBA00005736"/>
    </source>
</evidence>
<dbReference type="RefSeq" id="XP_023692695.1">
    <property type="nucleotide sequence ID" value="XM_023836927.2"/>
</dbReference>
<organism evidence="5 6">
    <name type="scientific">Paramormyrops kingsleyae</name>
    <dbReference type="NCBI Taxonomy" id="1676925"/>
    <lineage>
        <taxon>Eukaryota</taxon>
        <taxon>Metazoa</taxon>
        <taxon>Chordata</taxon>
        <taxon>Craniata</taxon>
        <taxon>Vertebrata</taxon>
        <taxon>Euteleostomi</taxon>
        <taxon>Actinopterygii</taxon>
        <taxon>Neopterygii</taxon>
        <taxon>Teleostei</taxon>
        <taxon>Osteoglossocephala</taxon>
        <taxon>Osteoglossomorpha</taxon>
        <taxon>Osteoglossiformes</taxon>
        <taxon>Mormyridae</taxon>
        <taxon>Paramormyrops</taxon>
    </lineage>
</organism>
<proteinExistence type="inferred from homology"/>
<evidence type="ECO:0000313" key="5">
    <source>
        <dbReference type="Ensembl" id="ENSPKIP00000006940.1"/>
    </source>
</evidence>
<feature type="region of interest" description="Disordered" evidence="3">
    <location>
        <begin position="207"/>
        <end position="281"/>
    </location>
</feature>
<evidence type="ECO:0000256" key="2">
    <source>
        <dbReference type="ARBA" id="ARBA00022694"/>
    </source>
</evidence>
<feature type="domain" description="tRNA-splicing endonuclease subunit Sen54 N-terminal" evidence="4">
    <location>
        <begin position="64"/>
        <end position="129"/>
    </location>
</feature>
<dbReference type="OrthoDB" id="408683at2759"/>
<keyword evidence="2" id="KW-0819">tRNA processing</keyword>
<dbReference type="PANTHER" id="PTHR21027:SF1">
    <property type="entry name" value="TRNA-SPLICING ENDONUCLEASE SUBUNIT SEN54"/>
    <property type="match status" value="1"/>
</dbReference>
<name>A0A3B3QMY9_9TELE</name>
<evidence type="ECO:0000256" key="3">
    <source>
        <dbReference type="SAM" id="MobiDB-lite"/>
    </source>
</evidence>
<dbReference type="GO" id="GO:0000379">
    <property type="term" value="P:tRNA-type intron splice site recognition and cleavage"/>
    <property type="evidence" value="ECO:0007669"/>
    <property type="project" value="TreeGrafter"/>
</dbReference>
<dbReference type="STRING" id="1676925.ENSPKIP00000006940"/>
<dbReference type="GeneID" id="111856734"/>